<dbReference type="Pfam" id="PF04277">
    <property type="entry name" value="OAD_gamma"/>
    <property type="match status" value="1"/>
</dbReference>
<evidence type="ECO:0000256" key="2">
    <source>
        <dbReference type="ARBA" id="ARBA00022475"/>
    </source>
</evidence>
<keyword evidence="3 6" id="KW-0812">Transmembrane</keyword>
<evidence type="ECO:0000313" key="8">
    <source>
        <dbReference type="Proteomes" id="UP001400965"/>
    </source>
</evidence>
<keyword evidence="5 6" id="KW-0472">Membrane</keyword>
<evidence type="ECO:0000256" key="3">
    <source>
        <dbReference type="ARBA" id="ARBA00022692"/>
    </source>
</evidence>
<evidence type="ECO:0000256" key="6">
    <source>
        <dbReference type="SAM" id="Phobius"/>
    </source>
</evidence>
<dbReference type="EMBL" id="BAAACP010000002">
    <property type="protein sequence ID" value="GAA0861965.1"/>
    <property type="molecule type" value="Genomic_DNA"/>
</dbReference>
<reference evidence="8" key="1">
    <citation type="journal article" date="2019" name="Int. J. Syst. Evol. Microbiol.">
        <title>The Global Catalogue of Microorganisms (GCM) 10K type strain sequencing project: providing services to taxonomists for standard genome sequencing and annotation.</title>
        <authorList>
            <consortium name="The Broad Institute Genomics Platform"/>
            <consortium name="The Broad Institute Genome Sequencing Center for Infectious Disease"/>
            <person name="Wu L."/>
            <person name="Ma J."/>
        </authorList>
    </citation>
    <scope>NUCLEOTIDE SEQUENCE [LARGE SCALE GENOMIC DNA]</scope>
    <source>
        <strain evidence="8">JCM 6486</strain>
    </source>
</reference>
<sequence length="129" mass="14205">MNISQLLEALKNPSSVLSIGEKLLAGVSVAVLSMVVVFIVLVVIALIIAILQRDKSRKIKEDNNLETVKQEENKIQKDNNENFGELVSVITAAIAATTGNSTNNIVVRKIQRSNNTKTSWERMVKNTTK</sequence>
<gene>
    <name evidence="7" type="ORF">GCM10008917_05450</name>
</gene>
<feature type="transmembrane region" description="Helical" evidence="6">
    <location>
        <begin position="23"/>
        <end position="51"/>
    </location>
</feature>
<keyword evidence="4 6" id="KW-1133">Transmembrane helix</keyword>
<evidence type="ECO:0008006" key="9">
    <source>
        <dbReference type="Google" id="ProtNLM"/>
    </source>
</evidence>
<comment type="subcellular location">
    <subcellularLocation>
        <location evidence="1">Cell membrane</location>
    </subcellularLocation>
</comment>
<dbReference type="NCBIfam" id="TIGR01195">
    <property type="entry name" value="oadG_fam"/>
    <property type="match status" value="1"/>
</dbReference>
<dbReference type="RefSeq" id="WP_346042052.1">
    <property type="nucleotide sequence ID" value="NZ_BAAACP010000002.1"/>
</dbReference>
<evidence type="ECO:0000256" key="4">
    <source>
        <dbReference type="ARBA" id="ARBA00022989"/>
    </source>
</evidence>
<organism evidence="7 8">
    <name type="scientific">Paraclostridium tenue</name>
    <dbReference type="NCBI Taxonomy" id="1737"/>
    <lineage>
        <taxon>Bacteria</taxon>
        <taxon>Bacillati</taxon>
        <taxon>Bacillota</taxon>
        <taxon>Clostridia</taxon>
        <taxon>Peptostreptococcales</taxon>
        <taxon>Peptostreptococcaceae</taxon>
        <taxon>Paraclostridium</taxon>
    </lineage>
</organism>
<name>A0ABP3XA64_9FIRM</name>
<proteinExistence type="predicted"/>
<keyword evidence="8" id="KW-1185">Reference proteome</keyword>
<protein>
    <recommendedName>
        <fullName evidence="9">Oxaloacetate decarboxylase (Na(+) extruding)</fullName>
    </recommendedName>
</protein>
<dbReference type="InterPro" id="IPR005899">
    <property type="entry name" value="Na_pump_deCOase"/>
</dbReference>
<dbReference type="Proteomes" id="UP001400965">
    <property type="component" value="Unassembled WGS sequence"/>
</dbReference>
<evidence type="ECO:0000256" key="5">
    <source>
        <dbReference type="ARBA" id="ARBA00023136"/>
    </source>
</evidence>
<keyword evidence="2" id="KW-1003">Cell membrane</keyword>
<comment type="caution">
    <text evidence="7">The sequence shown here is derived from an EMBL/GenBank/DDBJ whole genome shotgun (WGS) entry which is preliminary data.</text>
</comment>
<evidence type="ECO:0000256" key="1">
    <source>
        <dbReference type="ARBA" id="ARBA00004236"/>
    </source>
</evidence>
<accession>A0ABP3XA64</accession>
<evidence type="ECO:0000313" key="7">
    <source>
        <dbReference type="EMBL" id="GAA0861965.1"/>
    </source>
</evidence>